<dbReference type="Pfam" id="PF14246">
    <property type="entry name" value="TetR_C_7"/>
    <property type="match status" value="1"/>
</dbReference>
<sequence>RINEREETFSAWIRAAQKDGRLKPVDPAFAATQMHALLKSFAFWPQVTFSAALLTPEEQHTVVESTLDMFLGWYEIAR</sequence>
<evidence type="ECO:0000313" key="2">
    <source>
        <dbReference type="EMBL" id="EGH48376.1"/>
    </source>
</evidence>
<name>F3GMS3_PSESJ</name>
<proteinExistence type="predicted"/>
<gene>
    <name evidence="2" type="ORF">PSYPI_41179</name>
</gene>
<dbReference type="HOGENOM" id="CLU_2611849_0_0_6"/>
<dbReference type="PATRIC" id="fig|629263.4.peg.5885"/>
<dbReference type="Gene3D" id="1.10.357.10">
    <property type="entry name" value="Tetracycline Repressor, domain 2"/>
    <property type="match status" value="1"/>
</dbReference>
<organism evidence="2 3">
    <name type="scientific">Pseudomonas syringae pv. pisi str. 1704B</name>
    <dbReference type="NCBI Taxonomy" id="629263"/>
    <lineage>
        <taxon>Bacteria</taxon>
        <taxon>Pseudomonadati</taxon>
        <taxon>Pseudomonadota</taxon>
        <taxon>Gammaproteobacteria</taxon>
        <taxon>Pseudomonadales</taxon>
        <taxon>Pseudomonadaceae</taxon>
        <taxon>Pseudomonas</taxon>
        <taxon>Pseudomonas syringae</taxon>
    </lineage>
</organism>
<feature type="domain" description="Transcriptional regulator TetR C-terminal Proteobacteria type" evidence="1">
    <location>
        <begin position="3"/>
        <end position="75"/>
    </location>
</feature>
<dbReference type="InterPro" id="IPR039536">
    <property type="entry name" value="TetR_C_Proteobacteria"/>
</dbReference>
<keyword evidence="3" id="KW-1185">Reference proteome</keyword>
<evidence type="ECO:0000313" key="3">
    <source>
        <dbReference type="Proteomes" id="UP000004986"/>
    </source>
</evidence>
<reference evidence="2 3" key="1">
    <citation type="journal article" date="2011" name="PLoS Pathog.">
        <title>Dynamic evolution of pathogenicity revealed by sequencing and comparative genomics of 19 Pseudomonas syringae isolates.</title>
        <authorList>
            <person name="Baltrus D.A."/>
            <person name="Nishimura M.T."/>
            <person name="Romanchuk A."/>
            <person name="Chang J.H."/>
            <person name="Mukhtar M.S."/>
            <person name="Cherkis K."/>
            <person name="Roach J."/>
            <person name="Grant S.R."/>
            <person name="Jones C.D."/>
            <person name="Dangl J.L."/>
        </authorList>
    </citation>
    <scope>NUCLEOTIDE SEQUENCE [LARGE SCALE GENOMIC DNA]</scope>
    <source>
        <strain evidence="2 3">1704B</strain>
    </source>
</reference>
<evidence type="ECO:0000259" key="1">
    <source>
        <dbReference type="Pfam" id="PF14246"/>
    </source>
</evidence>
<dbReference type="SUPFAM" id="SSF48498">
    <property type="entry name" value="Tetracyclin repressor-like, C-terminal domain"/>
    <property type="match status" value="1"/>
</dbReference>
<feature type="non-terminal residue" evidence="2">
    <location>
        <position position="1"/>
    </location>
</feature>
<comment type="caution">
    <text evidence="2">The sequence shown here is derived from an EMBL/GenBank/DDBJ whole genome shotgun (WGS) entry which is preliminary data.</text>
</comment>
<accession>F3GMS3</accession>
<dbReference type="InterPro" id="IPR036271">
    <property type="entry name" value="Tet_transcr_reg_TetR-rel_C_sf"/>
</dbReference>
<dbReference type="EMBL" id="AEAI01003058">
    <property type="protein sequence ID" value="EGH48376.1"/>
    <property type="molecule type" value="Genomic_DNA"/>
</dbReference>
<dbReference type="AlphaFoldDB" id="F3GMS3"/>
<protein>
    <submittedName>
        <fullName evidence="2">Regulatory protein, TetR</fullName>
    </submittedName>
</protein>
<dbReference type="Proteomes" id="UP000004986">
    <property type="component" value="Unassembled WGS sequence"/>
</dbReference>